<dbReference type="EMBL" id="GGEC01035501">
    <property type="protein sequence ID" value="MBX15985.1"/>
    <property type="molecule type" value="Transcribed_RNA"/>
</dbReference>
<protein>
    <submittedName>
        <fullName evidence="1">Glycine cleavage system h protein</fullName>
    </submittedName>
</protein>
<name>A0A2P2LDD0_RHIMU</name>
<dbReference type="EMBL" id="GGEC01035496">
    <property type="protein sequence ID" value="MBX15980.1"/>
    <property type="molecule type" value="Transcribed_RNA"/>
</dbReference>
<proteinExistence type="predicted"/>
<evidence type="ECO:0000313" key="1">
    <source>
        <dbReference type="EMBL" id="MBX15979.1"/>
    </source>
</evidence>
<sequence length="101" mass="11823">MFMHAKPAVKKKLSVLFKMMKKDGGAHTPREAVTRKNIKGRLAHLGIDLQELKMTWTSFNVVPRKHAKTYWKFNELHLPLHRIWHTPLDPLRILIPIYCSA</sequence>
<accession>A0A2P2LDD0</accession>
<organism evidence="1">
    <name type="scientific">Rhizophora mucronata</name>
    <name type="common">Asiatic mangrove</name>
    <dbReference type="NCBI Taxonomy" id="61149"/>
    <lineage>
        <taxon>Eukaryota</taxon>
        <taxon>Viridiplantae</taxon>
        <taxon>Streptophyta</taxon>
        <taxon>Embryophyta</taxon>
        <taxon>Tracheophyta</taxon>
        <taxon>Spermatophyta</taxon>
        <taxon>Magnoliopsida</taxon>
        <taxon>eudicotyledons</taxon>
        <taxon>Gunneridae</taxon>
        <taxon>Pentapetalae</taxon>
        <taxon>rosids</taxon>
        <taxon>fabids</taxon>
        <taxon>Malpighiales</taxon>
        <taxon>Rhizophoraceae</taxon>
        <taxon>Rhizophora</taxon>
    </lineage>
</organism>
<dbReference type="AlphaFoldDB" id="A0A2P2LDD0"/>
<dbReference type="EMBL" id="GGEC01035495">
    <property type="protein sequence ID" value="MBX15979.1"/>
    <property type="molecule type" value="Transcribed_RNA"/>
</dbReference>
<reference evidence="1" key="1">
    <citation type="submission" date="2018-02" db="EMBL/GenBank/DDBJ databases">
        <title>Rhizophora mucronata_Transcriptome.</title>
        <authorList>
            <person name="Meera S.P."/>
            <person name="Sreeshan A."/>
            <person name="Augustine A."/>
        </authorList>
    </citation>
    <scope>NUCLEOTIDE SEQUENCE</scope>
    <source>
        <tissue evidence="1">Leaf</tissue>
    </source>
</reference>